<name>A0ABT3GXS6_9RHOB</name>
<dbReference type="RefSeq" id="WP_164736733.1">
    <property type="nucleotide sequence ID" value="NZ_JAPDFL010000001.1"/>
</dbReference>
<keyword evidence="2" id="KW-1185">Reference proteome</keyword>
<proteinExistence type="predicted"/>
<sequence>MNAEPNTMMTETADVVPAAHWAPPAAPLDMPRQRLEAPVARLSLVRLIAQLLPRQRV</sequence>
<organism evidence="1 2">
    <name type="scientific">Pararhodobacter zhoushanensis</name>
    <dbReference type="NCBI Taxonomy" id="2479545"/>
    <lineage>
        <taxon>Bacteria</taxon>
        <taxon>Pseudomonadati</taxon>
        <taxon>Pseudomonadota</taxon>
        <taxon>Alphaproteobacteria</taxon>
        <taxon>Rhodobacterales</taxon>
        <taxon>Paracoccaceae</taxon>
        <taxon>Pararhodobacter</taxon>
    </lineage>
</organism>
<evidence type="ECO:0000313" key="2">
    <source>
        <dbReference type="Proteomes" id="UP001208938"/>
    </source>
</evidence>
<gene>
    <name evidence="1" type="ORF">OKW52_08755</name>
</gene>
<reference evidence="1 2" key="1">
    <citation type="submission" date="2022-10" db="EMBL/GenBank/DDBJ databases">
        <title>Pararhodobacter sp. nov., isolated from marine algae.</title>
        <authorList>
            <person name="Choi B.J."/>
            <person name="Kim J.M."/>
            <person name="Lee J.K."/>
            <person name="Choi D.G."/>
            <person name="Jeon C.O."/>
        </authorList>
    </citation>
    <scope>NUCLEOTIDE SEQUENCE [LARGE SCALE GENOMIC DNA]</scope>
    <source>
        <strain evidence="1 2">ZQ420</strain>
    </source>
</reference>
<evidence type="ECO:0000313" key="1">
    <source>
        <dbReference type="EMBL" id="MCW1932344.1"/>
    </source>
</evidence>
<dbReference type="EMBL" id="JAPDFL010000001">
    <property type="protein sequence ID" value="MCW1932344.1"/>
    <property type="molecule type" value="Genomic_DNA"/>
</dbReference>
<dbReference type="Proteomes" id="UP001208938">
    <property type="component" value="Unassembled WGS sequence"/>
</dbReference>
<comment type="caution">
    <text evidence="1">The sequence shown here is derived from an EMBL/GenBank/DDBJ whole genome shotgun (WGS) entry which is preliminary data.</text>
</comment>
<protein>
    <submittedName>
        <fullName evidence="1">Uncharacterized protein</fullName>
    </submittedName>
</protein>
<accession>A0ABT3GXS6</accession>